<dbReference type="InterPro" id="IPR036514">
    <property type="entry name" value="SGNH_hydro_sf"/>
</dbReference>
<dbReference type="Pfam" id="PF13472">
    <property type="entry name" value="Lipase_GDSL_2"/>
    <property type="match status" value="1"/>
</dbReference>
<keyword evidence="3" id="KW-0732">Signal</keyword>
<keyword evidence="7" id="KW-1185">Reference proteome</keyword>
<evidence type="ECO:0000313" key="6">
    <source>
        <dbReference type="EMBL" id="BAX78811.1"/>
    </source>
</evidence>
<dbReference type="PANTHER" id="PTHR48081:SF30">
    <property type="entry name" value="ACETYL-HYDROLASE LIPR-RELATED"/>
    <property type="match status" value="1"/>
</dbReference>
<dbReference type="PANTHER" id="PTHR48081">
    <property type="entry name" value="AB HYDROLASE SUPERFAMILY PROTEIN C4A8.06C"/>
    <property type="match status" value="1"/>
</dbReference>
<evidence type="ECO:0000313" key="7">
    <source>
        <dbReference type="Proteomes" id="UP000218267"/>
    </source>
</evidence>
<dbReference type="Gene3D" id="3.40.50.1820">
    <property type="entry name" value="alpha/beta hydrolase"/>
    <property type="match status" value="1"/>
</dbReference>
<feature type="chain" id="PRO_5013073064" description="Lipase" evidence="3">
    <location>
        <begin position="23"/>
        <end position="488"/>
    </location>
</feature>
<evidence type="ECO:0000259" key="4">
    <source>
        <dbReference type="Pfam" id="PF13472"/>
    </source>
</evidence>
<dbReference type="KEGG" id="mbas:ALGA_0417"/>
<evidence type="ECO:0000259" key="5">
    <source>
        <dbReference type="Pfam" id="PF20434"/>
    </source>
</evidence>
<dbReference type="Proteomes" id="UP000218267">
    <property type="component" value="Chromosome"/>
</dbReference>
<feature type="domain" description="BD-FAE-like" evidence="5">
    <location>
        <begin position="43"/>
        <end position="228"/>
    </location>
</feature>
<keyword evidence="2" id="KW-0378">Hydrolase</keyword>
<dbReference type="SUPFAM" id="SSF52266">
    <property type="entry name" value="SGNH hydrolase"/>
    <property type="match status" value="1"/>
</dbReference>
<dbReference type="SUPFAM" id="SSF53474">
    <property type="entry name" value="alpha/beta-Hydrolases"/>
    <property type="match status" value="1"/>
</dbReference>
<evidence type="ECO:0000256" key="1">
    <source>
        <dbReference type="ARBA" id="ARBA00010515"/>
    </source>
</evidence>
<dbReference type="InterPro" id="IPR049492">
    <property type="entry name" value="BD-FAE-like_dom"/>
</dbReference>
<evidence type="ECO:0008006" key="8">
    <source>
        <dbReference type="Google" id="ProtNLM"/>
    </source>
</evidence>
<reference evidence="6 7" key="1">
    <citation type="journal article" date="2018" name="Mar. Genomics">
        <title>Complete genome sequence of Marinifilaceae bacterium strain SPP2, isolated from the Antarctic marine sediment.</title>
        <authorList>
            <person name="Watanabe M."/>
            <person name="Kojima H."/>
            <person name="Fukui M."/>
        </authorList>
    </citation>
    <scope>NUCLEOTIDE SEQUENCE [LARGE SCALE GENOMIC DNA]</scope>
    <source>
        <strain evidence="6 7">SPP2</strain>
    </source>
</reference>
<comment type="similarity">
    <text evidence="1">Belongs to the 'GDXG' lipolytic enzyme family.</text>
</comment>
<reference evidence="7" key="2">
    <citation type="journal article" date="2020" name="Antonie Van Leeuwenhoek">
        <title>Labilibaculum antarcticum sp. nov., a novel facultative anaerobic, psychrotorelant bacterium isolated from marine sediment of Antarctica.</title>
        <authorList>
            <person name="Watanabe M."/>
            <person name="Kojima H."/>
            <person name="Fukui M."/>
        </authorList>
    </citation>
    <scope>NUCLEOTIDE SEQUENCE [LARGE SCALE GENOMIC DNA]</scope>
    <source>
        <strain evidence="7">SPP2</strain>
    </source>
</reference>
<feature type="domain" description="SGNH hydrolase-type esterase" evidence="4">
    <location>
        <begin position="296"/>
        <end position="478"/>
    </location>
</feature>
<dbReference type="AlphaFoldDB" id="A0A1Y1CHP4"/>
<sequence>MKSRKIRLTLLLLVCTIFTVEAQNIVPDKKLLYKEINGDSLYLHVFEPQLSKEPTAVIVFFFGGGWTGGNPKQFYQQSKYLASRGMLAISAEYRIKSVHGTSPFDCVEDGKSAIRWIRKHASELNVDPNRIVASGGSAGGHVALCTAVVNGLENPNEDLSISSVPNAVIGYNPVYDTTDKGYGHKKVAGRETEISPCHQVKKNMPPMLLFHGKEDKTVPFENANRFRTLMKEAGNSIELIAIGDVGHGFFNGDFFRKGTGNKYFNLTMYDTDLFLAKMGYLTGKPVISRDLKHVSCVGDSNTKRKYPQFLQQELGDEYQVKNYGRGGATLIDGSLYPYFKTSEYKNSLKFIPDVVLIMFGTNDANPRWSSDATRKTKFKGSPQEEFKSEFIKLINTYKEKNNKAQIYVLTPMPIWANENPKKENIVGRKEQLNKWVIPMVKEIAQEQNVKLLDVHKLMKKGFKYTIDGVHLSREGYKVLAKKIAKKIR</sequence>
<accession>A0A1Y1CHP4</accession>
<gene>
    <name evidence="6" type="ORF">ALGA_0417</name>
</gene>
<dbReference type="Pfam" id="PF20434">
    <property type="entry name" value="BD-FAE"/>
    <property type="match status" value="1"/>
</dbReference>
<organism evidence="6 7">
    <name type="scientific">Labilibaculum antarcticum</name>
    <dbReference type="NCBI Taxonomy" id="1717717"/>
    <lineage>
        <taxon>Bacteria</taxon>
        <taxon>Pseudomonadati</taxon>
        <taxon>Bacteroidota</taxon>
        <taxon>Bacteroidia</taxon>
        <taxon>Marinilabiliales</taxon>
        <taxon>Marinifilaceae</taxon>
        <taxon>Labilibaculum</taxon>
    </lineage>
</organism>
<dbReference type="InterPro" id="IPR013830">
    <property type="entry name" value="SGNH_hydro"/>
</dbReference>
<name>A0A1Y1CHP4_9BACT</name>
<evidence type="ECO:0000256" key="2">
    <source>
        <dbReference type="ARBA" id="ARBA00022801"/>
    </source>
</evidence>
<dbReference type="InterPro" id="IPR029058">
    <property type="entry name" value="AB_hydrolase_fold"/>
</dbReference>
<dbReference type="EMBL" id="AP018042">
    <property type="protein sequence ID" value="BAX78811.1"/>
    <property type="molecule type" value="Genomic_DNA"/>
</dbReference>
<dbReference type="InterPro" id="IPR050300">
    <property type="entry name" value="GDXG_lipolytic_enzyme"/>
</dbReference>
<proteinExistence type="inferred from homology"/>
<protein>
    <recommendedName>
        <fullName evidence="8">Lipase</fullName>
    </recommendedName>
</protein>
<feature type="signal peptide" evidence="3">
    <location>
        <begin position="1"/>
        <end position="22"/>
    </location>
</feature>
<dbReference type="GO" id="GO:0004806">
    <property type="term" value="F:triacylglycerol lipase activity"/>
    <property type="evidence" value="ECO:0007669"/>
    <property type="project" value="TreeGrafter"/>
</dbReference>
<evidence type="ECO:0000256" key="3">
    <source>
        <dbReference type="SAM" id="SignalP"/>
    </source>
</evidence>
<dbReference type="Gene3D" id="3.40.50.1110">
    <property type="entry name" value="SGNH hydrolase"/>
    <property type="match status" value="1"/>
</dbReference>